<evidence type="ECO:0000256" key="5">
    <source>
        <dbReference type="PROSITE-ProRule" id="PRU00354"/>
    </source>
</evidence>
<evidence type="ECO:0000313" key="7">
    <source>
        <dbReference type="EMBL" id="PIE32701.1"/>
    </source>
</evidence>
<protein>
    <recommendedName>
        <fullName evidence="4">Polyamine aminopropyltransferase</fullName>
    </recommendedName>
    <alternativeName>
        <fullName evidence="4">Putrescine aminopropyltransferase</fullName>
        <shortName evidence="4">PAPT</shortName>
    </alternativeName>
    <alternativeName>
        <fullName evidence="4">Spermidine synthase</fullName>
        <shortName evidence="4">SPDS</shortName>
        <shortName evidence="4">SPDSY</shortName>
        <ecNumber evidence="4">2.5.1.16</ecNumber>
    </alternativeName>
</protein>
<dbReference type="NCBIfam" id="NF037959">
    <property type="entry name" value="MFS_SpdSyn"/>
    <property type="match status" value="1"/>
</dbReference>
<dbReference type="NCBIfam" id="NF002956">
    <property type="entry name" value="PRK03612.1"/>
    <property type="match status" value="1"/>
</dbReference>
<sequence length="522" mass="57655">MTDSQRHTSPSSAARLILLCSVCVVAACGLVYELVAGAVSSYILGDAVTQFSLVIGVFLCAMGIGSYTAKFIQKRLLEIFIELEIWIGLIGGCSSMLMFAISAFADGLFPVFFYTLCATLGLGIGIEIPLIIRLLQQYAGEMSDALSHVLALDYIGSLAGSLLFPFVALPYLGLSRASVVFGIMNLGVAAVGIGLLGKSRRRPIIARLALATVILLVTFFFSTRLVGFLEDLLYQDSIIYTETTPYQRIVLTRWRDDIRLYLNGHIQFSSIDEVRYHESLVIPAMEAAAPARDVLILGGGDGMAAREVLKYPSVEHITVVDIDPAITQLGQYRAELVALNANALNSSKVTILNIDGMRFLEEYQEFFDVILIDLPDPNTETLSKLYSVSFYTLCARRLRPNGVFVTQATSPFFAREAYWCIVNTIAATSEEENPTTSVFPIPYHVNVPSFGEWGFVMAGKRRIAHNKLAVSVNTRFLTFEKLHAMFAFGSDIVLSPEAVGVNRLEHPILYTYYIEGWNRFNE</sequence>
<evidence type="ECO:0000256" key="1">
    <source>
        <dbReference type="ARBA" id="ARBA00007867"/>
    </source>
</evidence>
<gene>
    <name evidence="4" type="primary">speE</name>
    <name evidence="7" type="ORF">CSA56_14530</name>
</gene>
<comment type="subunit">
    <text evidence="4">Homodimer or homotetramer.</text>
</comment>
<dbReference type="PANTHER" id="PTHR43317:SF1">
    <property type="entry name" value="THERMOSPERMINE SYNTHASE ACAULIS5"/>
    <property type="match status" value="1"/>
</dbReference>
<dbReference type="PROSITE" id="PS51006">
    <property type="entry name" value="PABS_2"/>
    <property type="match status" value="1"/>
</dbReference>
<evidence type="ECO:0000256" key="2">
    <source>
        <dbReference type="ARBA" id="ARBA00022679"/>
    </source>
</evidence>
<comment type="caution">
    <text evidence="4">Lacks conserved residue(s) required for the propagation of feature annotation.</text>
</comment>
<evidence type="ECO:0000256" key="3">
    <source>
        <dbReference type="ARBA" id="ARBA00023115"/>
    </source>
</evidence>
<reference evidence="7 8" key="1">
    <citation type="submission" date="2017-10" db="EMBL/GenBank/DDBJ databases">
        <title>Novel microbial diversity and functional potential in the marine mammal oral microbiome.</title>
        <authorList>
            <person name="Dudek N.K."/>
            <person name="Sun C.L."/>
            <person name="Burstein D."/>
            <person name="Kantor R.S."/>
            <person name="Aliaga Goltsman D.S."/>
            <person name="Bik E.M."/>
            <person name="Thomas B.C."/>
            <person name="Banfield J.F."/>
            <person name="Relman D.A."/>
        </authorList>
    </citation>
    <scope>NUCLEOTIDE SEQUENCE [LARGE SCALE GENOMIC DNA]</scope>
    <source>
        <strain evidence="7">DOLJORAL78_47_16</strain>
    </source>
</reference>
<accession>A0A2G6KAL2</accession>
<dbReference type="AlphaFoldDB" id="A0A2G6KAL2"/>
<feature type="binding site" evidence="4">
    <location>
        <position position="277"/>
    </location>
    <ligand>
        <name>spermidine</name>
        <dbReference type="ChEBI" id="CHEBI:57834"/>
    </ligand>
</feature>
<feature type="transmembrane region" description="Helical" evidence="4">
    <location>
        <begin position="79"/>
        <end position="105"/>
    </location>
</feature>
<feature type="transmembrane region" description="Helical" evidence="4">
    <location>
        <begin position="152"/>
        <end position="172"/>
    </location>
</feature>
<keyword evidence="4" id="KW-0472">Membrane</keyword>
<dbReference type="InterPro" id="IPR030374">
    <property type="entry name" value="PABS"/>
</dbReference>
<dbReference type="GO" id="GO:0008295">
    <property type="term" value="P:spermidine biosynthetic process"/>
    <property type="evidence" value="ECO:0007669"/>
    <property type="project" value="UniProtKB-UniRule"/>
</dbReference>
<comment type="function">
    <text evidence="4">Catalyzes the irreversible transfer of a propylamine group from the amino donor S-adenosylmethioninamine (decarboxy-AdoMet) to putrescine (1,4-diaminobutane) to yield spermidine.</text>
</comment>
<dbReference type="EC" id="2.5.1.16" evidence="4"/>
<dbReference type="Gene3D" id="3.40.50.150">
    <property type="entry name" value="Vaccinia Virus protein VP39"/>
    <property type="match status" value="1"/>
</dbReference>
<comment type="catalytic activity">
    <reaction evidence="4">
        <text>S-adenosyl 3-(methylsulfanyl)propylamine + putrescine = S-methyl-5'-thioadenosine + spermidine + H(+)</text>
        <dbReference type="Rhea" id="RHEA:12721"/>
        <dbReference type="ChEBI" id="CHEBI:15378"/>
        <dbReference type="ChEBI" id="CHEBI:17509"/>
        <dbReference type="ChEBI" id="CHEBI:57443"/>
        <dbReference type="ChEBI" id="CHEBI:57834"/>
        <dbReference type="ChEBI" id="CHEBI:326268"/>
        <dbReference type="EC" id="2.5.1.16"/>
    </reaction>
</comment>
<feature type="binding site" evidence="4">
    <location>
        <position position="247"/>
    </location>
    <ligand>
        <name>S-methyl-5'-thioadenosine</name>
        <dbReference type="ChEBI" id="CHEBI:17509"/>
    </ligand>
</feature>
<feature type="transmembrane region" description="Helical" evidence="4">
    <location>
        <begin position="47"/>
        <end position="67"/>
    </location>
</feature>
<feature type="domain" description="PABS" evidence="6">
    <location>
        <begin position="214"/>
        <end position="460"/>
    </location>
</feature>
<dbReference type="InterPro" id="IPR030373">
    <property type="entry name" value="PABS_CS"/>
</dbReference>
<keyword evidence="4" id="KW-1133">Transmembrane helix</keyword>
<feature type="binding site" evidence="4">
    <location>
        <begin position="355"/>
        <end position="356"/>
    </location>
    <ligand>
        <name>S-methyl-5'-thioadenosine</name>
        <dbReference type="ChEBI" id="CHEBI:17509"/>
    </ligand>
</feature>
<keyword evidence="4" id="KW-0745">Spermidine biosynthesis</keyword>
<name>A0A2G6KAL2_9BACT</name>
<feature type="transmembrane region" description="Helical" evidence="4">
    <location>
        <begin position="12"/>
        <end position="35"/>
    </location>
</feature>
<dbReference type="InterPro" id="IPR029063">
    <property type="entry name" value="SAM-dependent_MTases_sf"/>
</dbReference>
<dbReference type="SUPFAM" id="SSF53335">
    <property type="entry name" value="S-adenosyl-L-methionine-dependent methyltransferases"/>
    <property type="match status" value="1"/>
</dbReference>
<dbReference type="PROSITE" id="PS51257">
    <property type="entry name" value="PROKAR_LIPOPROTEIN"/>
    <property type="match status" value="1"/>
</dbReference>
<dbReference type="GO" id="GO:0005886">
    <property type="term" value="C:plasma membrane"/>
    <property type="evidence" value="ECO:0007669"/>
    <property type="project" value="UniProtKB-SubCell"/>
</dbReference>
<dbReference type="GO" id="GO:0010487">
    <property type="term" value="F:thermospermine synthase activity"/>
    <property type="evidence" value="ECO:0007669"/>
    <property type="project" value="UniProtKB-ARBA"/>
</dbReference>
<dbReference type="UniPathway" id="UPA00248">
    <property type="reaction ID" value="UER00314"/>
</dbReference>
<organism evidence="7 8">
    <name type="scientific">candidate division KSB3 bacterium</name>
    <dbReference type="NCBI Taxonomy" id="2044937"/>
    <lineage>
        <taxon>Bacteria</taxon>
        <taxon>candidate division KSB3</taxon>
    </lineage>
</organism>
<keyword evidence="4" id="KW-0812">Transmembrane</keyword>
<dbReference type="EMBL" id="PDSK01000109">
    <property type="protein sequence ID" value="PIE32701.1"/>
    <property type="molecule type" value="Genomic_DNA"/>
</dbReference>
<dbReference type="Proteomes" id="UP000230821">
    <property type="component" value="Unassembled WGS sequence"/>
</dbReference>
<keyword evidence="2 4" id="KW-0808">Transferase</keyword>
<comment type="similarity">
    <text evidence="1 4">Belongs to the spermidine/spermine synthase family.</text>
</comment>
<evidence type="ECO:0000256" key="4">
    <source>
        <dbReference type="HAMAP-Rule" id="MF_00198"/>
    </source>
</evidence>
<dbReference type="HAMAP" id="MF_00198">
    <property type="entry name" value="Spermidine_synth"/>
    <property type="match status" value="1"/>
</dbReference>
<dbReference type="GO" id="GO:0004766">
    <property type="term" value="F:spermidine synthase activity"/>
    <property type="evidence" value="ECO:0007669"/>
    <property type="project" value="UniProtKB-UniRule"/>
</dbReference>
<comment type="subcellular location">
    <subcellularLocation>
        <location evidence="4">Cell membrane</location>
        <topology evidence="4">Multi-pass membrane protein</topology>
    </subcellularLocation>
</comment>
<dbReference type="InterPro" id="IPR001045">
    <property type="entry name" value="Spermi_synthase"/>
</dbReference>
<comment type="pathway">
    <text evidence="4">Amine and polyamine biosynthesis; spermidine biosynthesis; spermidine from putrescine: step 1/1.</text>
</comment>
<feature type="transmembrane region" description="Helical" evidence="4">
    <location>
        <begin position="111"/>
        <end position="132"/>
    </location>
</feature>
<comment type="caution">
    <text evidence="7">The sequence shown here is derived from an EMBL/GenBank/DDBJ whole genome shotgun (WGS) entry which is preliminary data.</text>
</comment>
<keyword evidence="4" id="KW-1003">Cell membrane</keyword>
<dbReference type="PANTHER" id="PTHR43317">
    <property type="entry name" value="THERMOSPERMINE SYNTHASE ACAULIS5"/>
    <property type="match status" value="1"/>
</dbReference>
<keyword evidence="3 4" id="KW-0620">Polyamine biosynthesis</keyword>
<evidence type="ECO:0000259" key="6">
    <source>
        <dbReference type="PROSITE" id="PS51006"/>
    </source>
</evidence>
<evidence type="ECO:0000313" key="8">
    <source>
        <dbReference type="Proteomes" id="UP000230821"/>
    </source>
</evidence>
<feature type="active site" description="Proton acceptor" evidence="4 5">
    <location>
        <position position="373"/>
    </location>
</feature>
<dbReference type="Pfam" id="PF01564">
    <property type="entry name" value="Spermine_synth"/>
    <property type="match status" value="1"/>
</dbReference>
<feature type="transmembrane region" description="Helical" evidence="4">
    <location>
        <begin position="178"/>
        <end position="196"/>
    </location>
</feature>
<dbReference type="CDD" id="cd02440">
    <property type="entry name" value="AdoMet_MTases"/>
    <property type="match status" value="1"/>
</dbReference>
<feature type="binding site" evidence="4">
    <location>
        <position position="301"/>
    </location>
    <ligand>
        <name>spermidine</name>
        <dbReference type="ChEBI" id="CHEBI:57834"/>
    </ligand>
</feature>
<feature type="binding site" evidence="4">
    <location>
        <position position="321"/>
    </location>
    <ligand>
        <name>S-methyl-5'-thioadenosine</name>
        <dbReference type="ChEBI" id="CHEBI:17509"/>
    </ligand>
</feature>
<proteinExistence type="inferred from homology"/>
<dbReference type="PROSITE" id="PS01330">
    <property type="entry name" value="PABS_1"/>
    <property type="match status" value="1"/>
</dbReference>
<feature type="transmembrane region" description="Helical" evidence="4">
    <location>
        <begin position="208"/>
        <end position="229"/>
    </location>
</feature>